<dbReference type="InterPro" id="IPR005914">
    <property type="entry name" value="Acac_CoA_synth"/>
</dbReference>
<dbReference type="InterPro" id="IPR020845">
    <property type="entry name" value="AMP-binding_CS"/>
</dbReference>
<evidence type="ECO:0000256" key="1">
    <source>
        <dbReference type="ARBA" id="ARBA00006432"/>
    </source>
</evidence>
<dbReference type="AlphaFoldDB" id="A0A8H5CVB0"/>
<organism evidence="4 5">
    <name type="scientific">Tetrapyrgos nigripes</name>
    <dbReference type="NCBI Taxonomy" id="182062"/>
    <lineage>
        <taxon>Eukaryota</taxon>
        <taxon>Fungi</taxon>
        <taxon>Dikarya</taxon>
        <taxon>Basidiomycota</taxon>
        <taxon>Agaricomycotina</taxon>
        <taxon>Agaricomycetes</taxon>
        <taxon>Agaricomycetidae</taxon>
        <taxon>Agaricales</taxon>
        <taxon>Marasmiineae</taxon>
        <taxon>Marasmiaceae</taxon>
        <taxon>Tetrapyrgos</taxon>
    </lineage>
</organism>
<dbReference type="SUPFAM" id="SSF56801">
    <property type="entry name" value="Acetyl-CoA synthetase-like"/>
    <property type="match status" value="1"/>
</dbReference>
<dbReference type="Pfam" id="PF00501">
    <property type="entry name" value="AMP-binding"/>
    <property type="match status" value="2"/>
</dbReference>
<dbReference type="Pfam" id="PF16177">
    <property type="entry name" value="ACAS_N"/>
    <property type="match status" value="1"/>
</dbReference>
<protein>
    <recommendedName>
        <fullName evidence="6">AMP-dependent synthetase/ligase domain-containing protein</fullName>
    </recommendedName>
</protein>
<evidence type="ECO:0000259" key="3">
    <source>
        <dbReference type="Pfam" id="PF16177"/>
    </source>
</evidence>
<feature type="domain" description="Acetyl-coenzyme A synthetase N-terminal" evidence="3">
    <location>
        <begin position="43"/>
        <end position="100"/>
    </location>
</feature>
<feature type="domain" description="AMP-dependent synthetase/ligase" evidence="2">
    <location>
        <begin position="350"/>
        <end position="511"/>
    </location>
</feature>
<sequence length="701" mass="76835">MSPRHFASSEHPIWKPSANAPFASTEILRHSINRKHGLCLKDYFDLHEYSVNNYSFWSDIWQELGIVYSTPSEQTVSLGSLQDLHQASWFPGSRLNYAENLLRRNDDAIACTTINEAQVSTDYTYKELRNLVAEMSAALRVNGLSVGDRVAAVVSNSITAIVLALATTSTGAIYTSTAPDMGAKGILDRYTQVHPKFLFIETETTYAGTINKLDAKVKEVVQALVKSGLKLAVLLPSRASGLASPLRIHNSVPLDKFLATGDGRPLVFEQLPFNHPLVILYSSGTSGTPKCIVHSAGGILLQLKQQMFYGFDVGPQDTFFQYTTASISSSFLFLPPPTLTPDGQTGWMMWMLHLTTLSIGARIIAYDGSPFHPTVPAFLKMINQQSVSVLGLSPRFMSELQGKGIHPVDIGKFEALHTIAVGGAIFTAPLHEWAQKAFNQGKTGNPIRVFIGVGGTDICSGFAGSVKTLPIYAGEITCRHLGIKLEVFDASGKNIEHTGEAGEMVVTRPHVSVPLGFWDAKSQKAVPGTKFIEAYFNMFPGVWRQGDFIVTNPKTKGLLVLGRSDGVLNPKGIRFGSGEIYSILELGFGSVVEDSICVGQRRPQDSDETVLLFLRMRTPGSLNNNLIRRMNDAIRTGLSPRHVPNYIFEVKQIPYTTNGKKIEIAVKQIVSGQKPKPSGAVANPEAFKEYYQYYTTVKPKL</sequence>
<gene>
    <name evidence="4" type="ORF">D9758_006829</name>
</gene>
<dbReference type="PANTHER" id="PTHR42921">
    <property type="entry name" value="ACETOACETYL-COA SYNTHETASE"/>
    <property type="match status" value="1"/>
</dbReference>
<dbReference type="PROSITE" id="PS00455">
    <property type="entry name" value="AMP_BINDING"/>
    <property type="match status" value="1"/>
</dbReference>
<comment type="similarity">
    <text evidence="1">Belongs to the ATP-dependent AMP-binding enzyme family.</text>
</comment>
<dbReference type="InterPro" id="IPR032387">
    <property type="entry name" value="ACAS_N"/>
</dbReference>
<dbReference type="GO" id="GO:0030729">
    <property type="term" value="F:acetoacetate-CoA ligase activity"/>
    <property type="evidence" value="ECO:0007669"/>
    <property type="project" value="InterPro"/>
</dbReference>
<dbReference type="Gene3D" id="3.30.300.30">
    <property type="match status" value="1"/>
</dbReference>
<dbReference type="InterPro" id="IPR045851">
    <property type="entry name" value="AMP-bd_C_sf"/>
</dbReference>
<keyword evidence="5" id="KW-1185">Reference proteome</keyword>
<dbReference type="InterPro" id="IPR042099">
    <property type="entry name" value="ANL_N_sf"/>
</dbReference>
<dbReference type="PANTHER" id="PTHR42921:SF4">
    <property type="entry name" value="ACETOACETYL-COA SYNTHASE (AFU_ORTHOLOGUE AFUA_8G04770)"/>
    <property type="match status" value="1"/>
</dbReference>
<proteinExistence type="inferred from homology"/>
<dbReference type="InterPro" id="IPR000873">
    <property type="entry name" value="AMP-dep_synth/lig_dom"/>
</dbReference>
<name>A0A8H5CVB0_9AGAR</name>
<accession>A0A8H5CVB0</accession>
<dbReference type="EMBL" id="JAACJM010000085">
    <property type="protein sequence ID" value="KAF5348679.1"/>
    <property type="molecule type" value="Genomic_DNA"/>
</dbReference>
<dbReference type="GO" id="GO:0006629">
    <property type="term" value="P:lipid metabolic process"/>
    <property type="evidence" value="ECO:0007669"/>
    <property type="project" value="InterPro"/>
</dbReference>
<evidence type="ECO:0008006" key="6">
    <source>
        <dbReference type="Google" id="ProtNLM"/>
    </source>
</evidence>
<feature type="domain" description="AMP-dependent synthetase/ligase" evidence="2">
    <location>
        <begin position="104"/>
        <end position="333"/>
    </location>
</feature>
<dbReference type="OrthoDB" id="10253869at2759"/>
<evidence type="ECO:0000259" key="2">
    <source>
        <dbReference type="Pfam" id="PF00501"/>
    </source>
</evidence>
<dbReference type="NCBIfam" id="TIGR01217">
    <property type="entry name" value="ac_ac_CoA_syn"/>
    <property type="match status" value="1"/>
</dbReference>
<dbReference type="Proteomes" id="UP000559256">
    <property type="component" value="Unassembled WGS sequence"/>
</dbReference>
<evidence type="ECO:0000313" key="4">
    <source>
        <dbReference type="EMBL" id="KAF5348679.1"/>
    </source>
</evidence>
<reference evidence="4 5" key="1">
    <citation type="journal article" date="2020" name="ISME J.">
        <title>Uncovering the hidden diversity of litter-decomposition mechanisms in mushroom-forming fungi.</title>
        <authorList>
            <person name="Floudas D."/>
            <person name="Bentzer J."/>
            <person name="Ahren D."/>
            <person name="Johansson T."/>
            <person name="Persson P."/>
            <person name="Tunlid A."/>
        </authorList>
    </citation>
    <scope>NUCLEOTIDE SEQUENCE [LARGE SCALE GENOMIC DNA]</scope>
    <source>
        <strain evidence="4 5">CBS 291.85</strain>
    </source>
</reference>
<evidence type="ECO:0000313" key="5">
    <source>
        <dbReference type="Proteomes" id="UP000559256"/>
    </source>
</evidence>
<dbReference type="Gene3D" id="3.40.50.12780">
    <property type="entry name" value="N-terminal domain of ligase-like"/>
    <property type="match status" value="1"/>
</dbReference>
<comment type="caution">
    <text evidence="4">The sequence shown here is derived from an EMBL/GenBank/DDBJ whole genome shotgun (WGS) entry which is preliminary data.</text>
</comment>